<dbReference type="EMBL" id="HBHK01014380">
    <property type="protein sequence ID" value="CAD9686123.1"/>
    <property type="molecule type" value="Transcribed_RNA"/>
</dbReference>
<keyword evidence="1" id="KW-0472">Membrane</keyword>
<feature type="transmembrane region" description="Helical" evidence="1">
    <location>
        <begin position="84"/>
        <end position="101"/>
    </location>
</feature>
<name>A0A7S2S0Q4_9STRA</name>
<evidence type="ECO:0000313" key="2">
    <source>
        <dbReference type="EMBL" id="CAD9686123.1"/>
    </source>
</evidence>
<keyword evidence="1" id="KW-1133">Transmembrane helix</keyword>
<protein>
    <submittedName>
        <fullName evidence="2">Uncharacterized protein</fullName>
    </submittedName>
</protein>
<gene>
    <name evidence="2" type="ORF">QSP1433_LOCUS9054</name>
</gene>
<dbReference type="AlphaFoldDB" id="A0A7S2S0Q4"/>
<feature type="transmembrane region" description="Helical" evidence="1">
    <location>
        <begin position="108"/>
        <end position="130"/>
    </location>
</feature>
<sequence length="173" mass="18999">MARGKSDQEHVEKAQRRTIYHGMIVFCLGLLAGIPYTGVIYRDYSHTWLREKKAFETAWGKLLLAACNKTPGTERAWRMAHLEGVLNGFVALVFASLMSVLRLSPKELTSLSTCLMINGYGNTLASIFGAIDGSRGFTFAGSLLNRLSNLGFLSAMAAIPYASYLVIKGVKEE</sequence>
<evidence type="ECO:0000256" key="1">
    <source>
        <dbReference type="SAM" id="Phobius"/>
    </source>
</evidence>
<feature type="transmembrane region" description="Helical" evidence="1">
    <location>
        <begin position="20"/>
        <end position="41"/>
    </location>
</feature>
<feature type="transmembrane region" description="Helical" evidence="1">
    <location>
        <begin position="150"/>
        <end position="167"/>
    </location>
</feature>
<organism evidence="2">
    <name type="scientific">Mucochytrium quahogii</name>
    <dbReference type="NCBI Taxonomy" id="96639"/>
    <lineage>
        <taxon>Eukaryota</taxon>
        <taxon>Sar</taxon>
        <taxon>Stramenopiles</taxon>
        <taxon>Bigyra</taxon>
        <taxon>Labyrinthulomycetes</taxon>
        <taxon>Thraustochytrida</taxon>
        <taxon>Thraustochytriidae</taxon>
        <taxon>Mucochytrium</taxon>
    </lineage>
</organism>
<keyword evidence="1" id="KW-0812">Transmembrane</keyword>
<dbReference type="Pfam" id="PF26512">
    <property type="entry name" value="SOI"/>
    <property type="match status" value="1"/>
</dbReference>
<reference evidence="2" key="1">
    <citation type="submission" date="2021-01" db="EMBL/GenBank/DDBJ databases">
        <authorList>
            <person name="Corre E."/>
            <person name="Pelletier E."/>
            <person name="Niang G."/>
            <person name="Scheremetjew M."/>
            <person name="Finn R."/>
            <person name="Kale V."/>
            <person name="Holt S."/>
            <person name="Cochrane G."/>
            <person name="Meng A."/>
            <person name="Brown T."/>
            <person name="Cohen L."/>
        </authorList>
    </citation>
    <scope>NUCLEOTIDE SEQUENCE</scope>
    <source>
        <strain evidence="2">NY070348D</strain>
    </source>
</reference>
<accession>A0A7S2S0Q4</accession>
<proteinExistence type="predicted"/>
<dbReference type="InterPro" id="IPR058965">
    <property type="entry name" value="SOI/HabA-like"/>
</dbReference>